<feature type="coiled-coil region" evidence="5">
    <location>
        <begin position="216"/>
        <end position="243"/>
    </location>
</feature>
<dbReference type="GeneID" id="110197429"/>
<evidence type="ECO:0000256" key="1">
    <source>
        <dbReference type="ARBA" id="ARBA00022723"/>
    </source>
</evidence>
<dbReference type="Gene3D" id="3.30.160.60">
    <property type="entry name" value="Classic Zinc Finger"/>
    <property type="match status" value="1"/>
</dbReference>
<dbReference type="GO" id="GO:0008270">
    <property type="term" value="F:zinc ion binding"/>
    <property type="evidence" value="ECO:0007669"/>
    <property type="project" value="UniProtKB-KW"/>
</dbReference>
<evidence type="ECO:0000256" key="3">
    <source>
        <dbReference type="ARBA" id="ARBA00022833"/>
    </source>
</evidence>
<evidence type="ECO:0000259" key="8">
    <source>
        <dbReference type="PROSITE" id="PS50188"/>
    </source>
</evidence>
<dbReference type="PROSITE" id="PS00518">
    <property type="entry name" value="ZF_RING_1"/>
    <property type="match status" value="1"/>
</dbReference>
<reference evidence="10" key="1">
    <citation type="submission" date="2025-08" db="UniProtKB">
        <authorList>
            <consortium name="RefSeq"/>
        </authorList>
    </citation>
    <scope>IDENTIFICATION</scope>
    <source>
        <tissue evidence="10">Spleen</tissue>
    </source>
</reference>
<dbReference type="InterPro" id="IPR013083">
    <property type="entry name" value="Znf_RING/FYVE/PHD"/>
</dbReference>
<dbReference type="InterPro" id="IPR043136">
    <property type="entry name" value="B30.2/SPRY_sf"/>
</dbReference>
<accession>A0A6P5IY19</accession>
<dbReference type="SMART" id="SM00184">
    <property type="entry name" value="RING"/>
    <property type="match status" value="1"/>
</dbReference>
<dbReference type="InterPro" id="IPR000315">
    <property type="entry name" value="Znf_B-box"/>
</dbReference>
<evidence type="ECO:0000256" key="5">
    <source>
        <dbReference type="SAM" id="Coils"/>
    </source>
</evidence>
<dbReference type="Gene3D" id="2.60.120.920">
    <property type="match status" value="1"/>
</dbReference>
<dbReference type="Pfam" id="PF15227">
    <property type="entry name" value="zf-C3HC4_4"/>
    <property type="match status" value="1"/>
</dbReference>
<dbReference type="InParanoid" id="A0A6P5IY19"/>
<organism evidence="9 10">
    <name type="scientific">Phascolarctos cinereus</name>
    <name type="common">Koala</name>
    <dbReference type="NCBI Taxonomy" id="38626"/>
    <lineage>
        <taxon>Eukaryota</taxon>
        <taxon>Metazoa</taxon>
        <taxon>Chordata</taxon>
        <taxon>Craniata</taxon>
        <taxon>Vertebrata</taxon>
        <taxon>Euteleostomi</taxon>
        <taxon>Mammalia</taxon>
        <taxon>Metatheria</taxon>
        <taxon>Diprotodontia</taxon>
        <taxon>Phascolarctidae</taxon>
        <taxon>Phascolarctos</taxon>
    </lineage>
</organism>
<evidence type="ECO:0000256" key="2">
    <source>
        <dbReference type="ARBA" id="ARBA00022771"/>
    </source>
</evidence>
<keyword evidence="2 4" id="KW-0863">Zinc-finger</keyword>
<dbReference type="SUPFAM" id="SSF49899">
    <property type="entry name" value="Concanavalin A-like lectins/glucanases"/>
    <property type="match status" value="1"/>
</dbReference>
<dbReference type="SUPFAM" id="SSF57850">
    <property type="entry name" value="RING/U-box"/>
    <property type="match status" value="1"/>
</dbReference>
<evidence type="ECO:0000259" key="7">
    <source>
        <dbReference type="PROSITE" id="PS50119"/>
    </source>
</evidence>
<dbReference type="RefSeq" id="XP_020826995.1">
    <property type="nucleotide sequence ID" value="XM_020971336.1"/>
</dbReference>
<dbReference type="AlphaFoldDB" id="A0A6P5IY19"/>
<keyword evidence="3" id="KW-0862">Zinc</keyword>
<dbReference type="Pfam" id="PF13765">
    <property type="entry name" value="PRY"/>
    <property type="match status" value="1"/>
</dbReference>
<dbReference type="InterPro" id="IPR001870">
    <property type="entry name" value="B30.2/SPRY"/>
</dbReference>
<protein>
    <submittedName>
        <fullName evidence="10">E3 ubiquitin-protein ligase TRIM11-like</fullName>
    </submittedName>
</protein>
<keyword evidence="9" id="KW-1185">Reference proteome</keyword>
<evidence type="ECO:0000313" key="10">
    <source>
        <dbReference type="RefSeq" id="XP_020826995.1"/>
    </source>
</evidence>
<dbReference type="KEGG" id="pcw:110197429"/>
<dbReference type="PROSITE" id="PS50089">
    <property type="entry name" value="ZF_RING_2"/>
    <property type="match status" value="1"/>
</dbReference>
<keyword evidence="1" id="KW-0479">Metal-binding</keyword>
<dbReference type="Gene3D" id="3.30.40.10">
    <property type="entry name" value="Zinc/RING finger domain, C3HC4 (zinc finger)"/>
    <property type="match status" value="1"/>
</dbReference>
<dbReference type="InterPro" id="IPR050143">
    <property type="entry name" value="TRIM/RBCC"/>
</dbReference>
<dbReference type="InterPro" id="IPR017907">
    <property type="entry name" value="Znf_RING_CS"/>
</dbReference>
<sequence length="470" mass="54348">MTSYMTSYAEGIQDFQQELICSICMEYFTNPVSIECGHSFCHGCLLRYWRGDSPPFFCPECRSGTSRRDFKANVRLGKLAVIAKKVRPDCSQYSERCAKCEVHQKMHKLFCEDERRPVCVYCSQSQKHEAHILRCIDEAAEGFRDRLQGSVTDLWKKTEDVVQQISNDKIKFALLEVEIENQKKSVLSEFQKMKQFLNEEKDAFLSCLQELGMANLEALNKTINELFHQNQQIRKRITELEEEREKPDLDLLQDMKGVLNRNESVLLKEIQTFGIRMAIWPIPRLMEHIFNLKVDITLDCNTADPGLIISEDLKSVRYGGVQEEAHNNSGRLRDFAQVLGTQSFISGRYYWEVEVPNNTMWCVGICPKSKESRDFFVLRTVQSPNSCYLYVMAQHNLYSKVHTKYRQVGVSNLKVGIFLDCERGEVSFYHVKSRYLIYTFPATSFSGPLVPFFCLSKKVLTDDCSLTICP</sequence>
<dbReference type="PROSITE" id="PS50119">
    <property type="entry name" value="ZF_BBOX"/>
    <property type="match status" value="1"/>
</dbReference>
<dbReference type="PROSITE" id="PS50188">
    <property type="entry name" value="B302_SPRY"/>
    <property type="match status" value="1"/>
</dbReference>
<dbReference type="InterPro" id="IPR003877">
    <property type="entry name" value="SPRY_dom"/>
</dbReference>
<dbReference type="Pfam" id="PF00622">
    <property type="entry name" value="SPRY"/>
    <property type="match status" value="1"/>
</dbReference>
<dbReference type="SMART" id="SM00589">
    <property type="entry name" value="PRY"/>
    <property type="match status" value="1"/>
</dbReference>
<evidence type="ECO:0000259" key="6">
    <source>
        <dbReference type="PROSITE" id="PS50089"/>
    </source>
</evidence>
<dbReference type="SMART" id="SM00449">
    <property type="entry name" value="SPRY"/>
    <property type="match status" value="1"/>
</dbReference>
<feature type="domain" description="RING-type" evidence="6">
    <location>
        <begin position="21"/>
        <end position="62"/>
    </location>
</feature>
<dbReference type="InterPro" id="IPR001841">
    <property type="entry name" value="Znf_RING"/>
</dbReference>
<feature type="domain" description="B30.2/SPRY" evidence="8">
    <location>
        <begin position="275"/>
        <end position="470"/>
    </location>
</feature>
<evidence type="ECO:0000256" key="4">
    <source>
        <dbReference type="PROSITE-ProRule" id="PRU00024"/>
    </source>
</evidence>
<dbReference type="PRINTS" id="PR01407">
    <property type="entry name" value="BUTYPHLNCDUF"/>
</dbReference>
<dbReference type="InterPro" id="IPR006574">
    <property type="entry name" value="PRY"/>
</dbReference>
<name>A0A6P5IY19_PHACI</name>
<keyword evidence="5" id="KW-0175">Coiled coil</keyword>
<evidence type="ECO:0000313" key="9">
    <source>
        <dbReference type="Proteomes" id="UP000515140"/>
    </source>
</evidence>
<dbReference type="InterPro" id="IPR003879">
    <property type="entry name" value="Butyrophylin_SPRY"/>
</dbReference>
<dbReference type="InterPro" id="IPR013320">
    <property type="entry name" value="ConA-like_dom_sf"/>
</dbReference>
<dbReference type="SUPFAM" id="SSF57845">
    <property type="entry name" value="B-box zinc-binding domain"/>
    <property type="match status" value="1"/>
</dbReference>
<gene>
    <name evidence="10" type="primary">LOC110197429</name>
</gene>
<dbReference type="PANTHER" id="PTHR24103">
    <property type="entry name" value="E3 UBIQUITIN-PROTEIN LIGASE TRIM"/>
    <property type="match status" value="1"/>
</dbReference>
<feature type="domain" description="B box-type" evidence="7">
    <location>
        <begin position="95"/>
        <end position="136"/>
    </location>
</feature>
<dbReference type="Proteomes" id="UP000515140">
    <property type="component" value="Unplaced"/>
</dbReference>
<dbReference type="FunFam" id="2.60.120.920:FF:000004">
    <property type="entry name" value="Butyrophilin subfamily 1 member A1"/>
    <property type="match status" value="1"/>
</dbReference>
<proteinExistence type="predicted"/>